<protein>
    <submittedName>
        <fullName evidence="1">Uncharacterized protein</fullName>
    </submittedName>
</protein>
<organism evidence="1">
    <name type="scientific">Streptomyces iranensis</name>
    <dbReference type="NCBI Taxonomy" id="576784"/>
    <lineage>
        <taxon>Bacteria</taxon>
        <taxon>Bacillati</taxon>
        <taxon>Actinomycetota</taxon>
        <taxon>Actinomycetes</taxon>
        <taxon>Kitasatosporales</taxon>
        <taxon>Streptomycetaceae</taxon>
        <taxon>Streptomyces</taxon>
        <taxon>Streptomyces violaceusniger group</taxon>
    </lineage>
</organism>
<proteinExistence type="predicted"/>
<name>A0A061ABL5_9ACTN</name>
<reference evidence="1" key="1">
    <citation type="submission" date="2014-05" db="EMBL/GenBank/DDBJ databases">
        <authorList>
            <person name="Horn Fabian"/>
        </authorList>
    </citation>
    <scope>NUCLEOTIDE SEQUENCE</scope>
</reference>
<evidence type="ECO:0000313" key="1">
    <source>
        <dbReference type="EMBL" id="CDR17861.1"/>
    </source>
</evidence>
<gene>
    <name evidence="1" type="ORF">SIRAN9831</name>
</gene>
<accession>A0A061ABL5</accession>
<dbReference type="EMBL" id="LK022848">
    <property type="protein sequence ID" value="CDR17861.1"/>
    <property type="molecule type" value="Genomic_DNA"/>
</dbReference>
<dbReference type="AlphaFoldDB" id="A0A061ABL5"/>
<dbReference type="PATRIC" id="fig|576784.4.peg.10103"/>
<sequence length="29" mass="3235">MRAPPESLMPMTGQPVFSAKSITLTIFWP</sequence>
<dbReference type="HOGENOM" id="CLU_3410308_0_0_11"/>